<dbReference type="AlphaFoldDB" id="A0A6A4GC56"/>
<name>A0A6A4GC56_9AGAR</name>
<dbReference type="SUPFAM" id="SSF52047">
    <property type="entry name" value="RNI-like"/>
    <property type="match status" value="1"/>
</dbReference>
<keyword evidence="2" id="KW-1185">Reference proteome</keyword>
<evidence type="ECO:0000313" key="2">
    <source>
        <dbReference type="Proteomes" id="UP000799118"/>
    </source>
</evidence>
<dbReference type="InterPro" id="IPR032675">
    <property type="entry name" value="LRR_dom_sf"/>
</dbReference>
<accession>A0A6A4GC56</accession>
<dbReference type="Proteomes" id="UP000799118">
    <property type="component" value="Unassembled WGS sequence"/>
</dbReference>
<gene>
    <name evidence="1" type="ORF">BT96DRAFT_951666</name>
</gene>
<organism evidence="1 2">
    <name type="scientific">Gymnopus androsaceus JB14</name>
    <dbReference type="NCBI Taxonomy" id="1447944"/>
    <lineage>
        <taxon>Eukaryota</taxon>
        <taxon>Fungi</taxon>
        <taxon>Dikarya</taxon>
        <taxon>Basidiomycota</taxon>
        <taxon>Agaricomycotina</taxon>
        <taxon>Agaricomycetes</taxon>
        <taxon>Agaricomycetidae</taxon>
        <taxon>Agaricales</taxon>
        <taxon>Marasmiineae</taxon>
        <taxon>Omphalotaceae</taxon>
        <taxon>Gymnopus</taxon>
    </lineage>
</organism>
<sequence length="416" mass="47586">MIIESSKRAFRVQDLAAEILSLIFLFVCEEYSMYDPFLPPQLILAHVCLEWQRTAHNTPRLWSTLYLKLHPRHFGDYFESLSSLQATSLKYSGVVAWLERSGVVPLTIYFLDNGIVPHDEVRAIFHSIIPFLRRCQKLKLVCTATALPSDLDLPCLESLSLDLWSFSDTPSLDPGFSRAPRLRQLQIDTWLLENHLFNLVPHIRPPFSQLTILRIEGYTRNPLVYLRALMCCKNLERCHITLPAESHTALRVDYDLSAAEVEFEHPTLSGLSLRVATTEGVDTITHILSKARIPRLADLYIAIESPANSWERVFISVLVMLDFFAALSTKSGQLPYFRRLQLSRANMSFEYLRGVLESFPTITFIGLYDCDFDIGREELVAAITSDHADQEKTQQRTCAFEIKDTPDDDIVRVRGF</sequence>
<protein>
    <submittedName>
        <fullName evidence="1">Uncharacterized protein</fullName>
    </submittedName>
</protein>
<reference evidence="1" key="1">
    <citation type="journal article" date="2019" name="Environ. Microbiol.">
        <title>Fungal ecological strategies reflected in gene transcription - a case study of two litter decomposers.</title>
        <authorList>
            <person name="Barbi F."/>
            <person name="Kohler A."/>
            <person name="Barry K."/>
            <person name="Baskaran P."/>
            <person name="Daum C."/>
            <person name="Fauchery L."/>
            <person name="Ihrmark K."/>
            <person name="Kuo A."/>
            <person name="LaButti K."/>
            <person name="Lipzen A."/>
            <person name="Morin E."/>
            <person name="Grigoriev I.V."/>
            <person name="Henrissat B."/>
            <person name="Lindahl B."/>
            <person name="Martin F."/>
        </authorList>
    </citation>
    <scope>NUCLEOTIDE SEQUENCE</scope>
    <source>
        <strain evidence="1">JB14</strain>
    </source>
</reference>
<proteinExistence type="predicted"/>
<dbReference type="OrthoDB" id="3221235at2759"/>
<dbReference type="Gene3D" id="3.80.10.10">
    <property type="entry name" value="Ribonuclease Inhibitor"/>
    <property type="match status" value="1"/>
</dbReference>
<evidence type="ECO:0000313" key="1">
    <source>
        <dbReference type="EMBL" id="KAE9383057.1"/>
    </source>
</evidence>
<dbReference type="EMBL" id="ML770733">
    <property type="protein sequence ID" value="KAE9383057.1"/>
    <property type="molecule type" value="Genomic_DNA"/>
</dbReference>